<evidence type="ECO:0000256" key="1">
    <source>
        <dbReference type="ARBA" id="ARBA00022741"/>
    </source>
</evidence>
<dbReference type="Gene3D" id="3.30.230.10">
    <property type="match status" value="1"/>
</dbReference>
<dbReference type="AlphaFoldDB" id="A0A8J3S7S4"/>
<dbReference type="PROSITE" id="PS00301">
    <property type="entry name" value="G_TR_1"/>
    <property type="match status" value="1"/>
</dbReference>
<protein>
    <submittedName>
        <fullName evidence="6">Tetracycline resistance protein</fullName>
    </submittedName>
</protein>
<dbReference type="SUPFAM" id="SSF52540">
    <property type="entry name" value="P-loop containing nucleoside triphosphate hydrolases"/>
    <property type="match status" value="1"/>
</dbReference>
<evidence type="ECO:0000259" key="5">
    <source>
        <dbReference type="PROSITE" id="PS51722"/>
    </source>
</evidence>
<sequence>MPTVNIGVLAHVDAGKTSLTERLLFDSGAIGRLGSVDAGDTQTDTGGIERRRGITIRSAVASFGIGDLQVNLIDTPGHADFVAEVERALGVLDGAILVISAVEGIQAQTRILLKALRKMRLPTLLFVNKIDRMGALQRDILAGLRVVAVNAVAADTSTADISTANAGAVNACASGAVRQVRVVPVPLDAEVLAEHDDALLECLVEGRAPGPDELRAALAAQTAACLVHPVFHGSAIGGQGVAGLMGGIRDLLPVPVPRDGSLRGTIFAIERDRDGRKVSYLRLFSGEVHRRQRLGSGRVTGLQVVGSGADDRLAAGDIARIWGLSRARVGDHLSPGGSRTPAFVPPSLETVVRASHPGDASRLHAALLWLAEQDPLIGTRARPGGGTSVLLYGEVQKEVLAERLREEFGVEAVFADSTQIYLERPVGVGEDHTEFDRHGDHDFWATVGLRVEPGTGFTFRREVELGSLSHAFNQAIEDAVHATLREGLYGWPVTDCTVTLTRSGFQPPVSTAADFRNLTPMVLMSALSRAGTQVYEPCHAFEVEIPPGVFGPVAARLSALEAELADVSPSLVTGSIPARLVNEARRHLPGLTRGEGVWWSRPSGDRRARGWPPTRPRTDGNPLDRTEYLRYLAMS</sequence>
<dbReference type="Gene3D" id="3.30.70.870">
    <property type="entry name" value="Elongation Factor G (Translational Gtpase), domain 3"/>
    <property type="match status" value="1"/>
</dbReference>
<dbReference type="InterPro" id="IPR005225">
    <property type="entry name" value="Small_GTP-bd"/>
</dbReference>
<dbReference type="PANTHER" id="PTHR43261">
    <property type="entry name" value="TRANSLATION ELONGATION FACTOR G-RELATED"/>
    <property type="match status" value="1"/>
</dbReference>
<dbReference type="GO" id="GO:0003924">
    <property type="term" value="F:GTPase activity"/>
    <property type="evidence" value="ECO:0007669"/>
    <property type="project" value="InterPro"/>
</dbReference>
<dbReference type="GO" id="GO:0005525">
    <property type="term" value="F:GTP binding"/>
    <property type="evidence" value="ECO:0007669"/>
    <property type="project" value="UniProtKB-KW"/>
</dbReference>
<dbReference type="GO" id="GO:0006412">
    <property type="term" value="P:translation"/>
    <property type="evidence" value="ECO:0007669"/>
    <property type="project" value="UniProtKB-KW"/>
</dbReference>
<dbReference type="OrthoDB" id="3492050at2"/>
<proteinExistence type="predicted"/>
<name>A0A8J3S7S4_PLARO</name>
<dbReference type="InterPro" id="IPR005517">
    <property type="entry name" value="Transl_elong_EFG/EF2_IV"/>
</dbReference>
<dbReference type="InterPro" id="IPR014721">
    <property type="entry name" value="Ribsml_uS5_D2-typ_fold_subgr"/>
</dbReference>
<dbReference type="Pfam" id="PF03764">
    <property type="entry name" value="EFG_IV"/>
    <property type="match status" value="1"/>
</dbReference>
<dbReference type="GO" id="GO:0032790">
    <property type="term" value="P:ribosome disassembly"/>
    <property type="evidence" value="ECO:0007669"/>
    <property type="project" value="TreeGrafter"/>
</dbReference>
<gene>
    <name evidence="6" type="ORF">Pro02_59750</name>
</gene>
<keyword evidence="7" id="KW-1185">Reference proteome</keyword>
<reference evidence="6" key="1">
    <citation type="submission" date="2021-01" db="EMBL/GenBank/DDBJ databases">
        <title>Whole genome shotgun sequence of Planobispora rosea NBRC 15558.</title>
        <authorList>
            <person name="Komaki H."/>
            <person name="Tamura T."/>
        </authorList>
    </citation>
    <scope>NUCLEOTIDE SEQUENCE</scope>
    <source>
        <strain evidence="6">NBRC 15558</strain>
    </source>
</reference>
<accession>A0A8J3S7S4</accession>
<keyword evidence="1" id="KW-0547">Nucleotide-binding</keyword>
<feature type="domain" description="Tr-type G" evidence="5">
    <location>
        <begin position="1"/>
        <end position="256"/>
    </location>
</feature>
<dbReference type="InterPro" id="IPR000795">
    <property type="entry name" value="T_Tr_GTP-bd_dom"/>
</dbReference>
<dbReference type="SMART" id="SM00889">
    <property type="entry name" value="EFG_IV"/>
    <property type="match status" value="1"/>
</dbReference>
<dbReference type="NCBIfam" id="TIGR00231">
    <property type="entry name" value="small_GTP"/>
    <property type="match status" value="1"/>
</dbReference>
<dbReference type="PANTHER" id="PTHR43261:SF1">
    <property type="entry name" value="RIBOSOME-RELEASING FACTOR 2, MITOCHONDRIAL"/>
    <property type="match status" value="1"/>
</dbReference>
<dbReference type="EMBL" id="BOOI01000063">
    <property type="protein sequence ID" value="GIH87567.1"/>
    <property type="molecule type" value="Genomic_DNA"/>
</dbReference>
<dbReference type="SUPFAM" id="SSF54211">
    <property type="entry name" value="Ribosomal protein S5 domain 2-like"/>
    <property type="match status" value="1"/>
</dbReference>
<evidence type="ECO:0000256" key="3">
    <source>
        <dbReference type="ARBA" id="ARBA00023134"/>
    </source>
</evidence>
<dbReference type="PRINTS" id="PR01037">
    <property type="entry name" value="TCRTETOQM"/>
</dbReference>
<dbReference type="InterPro" id="IPR009000">
    <property type="entry name" value="Transl_B-barrel_sf"/>
</dbReference>
<evidence type="ECO:0000313" key="7">
    <source>
        <dbReference type="Proteomes" id="UP000655044"/>
    </source>
</evidence>
<dbReference type="InterPro" id="IPR027417">
    <property type="entry name" value="P-loop_NTPase"/>
</dbReference>
<dbReference type="SUPFAM" id="SSF50447">
    <property type="entry name" value="Translation proteins"/>
    <property type="match status" value="1"/>
</dbReference>
<dbReference type="PROSITE" id="PS51722">
    <property type="entry name" value="G_TR_2"/>
    <property type="match status" value="1"/>
</dbReference>
<dbReference type="Pfam" id="PF00009">
    <property type="entry name" value="GTP_EFTU"/>
    <property type="match status" value="1"/>
</dbReference>
<dbReference type="InterPro" id="IPR035647">
    <property type="entry name" value="EFG_III/V"/>
</dbReference>
<evidence type="ECO:0000256" key="2">
    <source>
        <dbReference type="ARBA" id="ARBA00022917"/>
    </source>
</evidence>
<organism evidence="6 7">
    <name type="scientific">Planobispora rosea</name>
    <dbReference type="NCBI Taxonomy" id="35762"/>
    <lineage>
        <taxon>Bacteria</taxon>
        <taxon>Bacillati</taxon>
        <taxon>Actinomycetota</taxon>
        <taxon>Actinomycetes</taxon>
        <taxon>Streptosporangiales</taxon>
        <taxon>Streptosporangiaceae</taxon>
        <taxon>Planobispora</taxon>
    </lineage>
</organism>
<keyword evidence="2" id="KW-0648">Protein biosynthesis</keyword>
<dbReference type="Gene3D" id="3.40.50.300">
    <property type="entry name" value="P-loop containing nucleotide triphosphate hydrolases"/>
    <property type="match status" value="1"/>
</dbReference>
<dbReference type="RefSeq" id="WP_068925930.1">
    <property type="nucleotide sequence ID" value="NZ_BMQP01000042.1"/>
</dbReference>
<dbReference type="PRINTS" id="PR00315">
    <property type="entry name" value="ELONGATNFCT"/>
</dbReference>
<dbReference type="Gene3D" id="2.40.30.10">
    <property type="entry name" value="Translation factors"/>
    <property type="match status" value="1"/>
</dbReference>
<keyword evidence="3" id="KW-0342">GTP-binding</keyword>
<dbReference type="InterPro" id="IPR020568">
    <property type="entry name" value="Ribosomal_Su5_D2-typ_SF"/>
</dbReference>
<dbReference type="SUPFAM" id="SSF54980">
    <property type="entry name" value="EF-G C-terminal domain-like"/>
    <property type="match status" value="1"/>
</dbReference>
<comment type="caution">
    <text evidence="6">The sequence shown here is derived from an EMBL/GenBank/DDBJ whole genome shotgun (WGS) entry which is preliminary data.</text>
</comment>
<dbReference type="InterPro" id="IPR031157">
    <property type="entry name" value="G_TR_CS"/>
</dbReference>
<evidence type="ECO:0000313" key="6">
    <source>
        <dbReference type="EMBL" id="GIH87567.1"/>
    </source>
</evidence>
<feature type="region of interest" description="Disordered" evidence="4">
    <location>
        <begin position="602"/>
        <end position="623"/>
    </location>
</feature>
<evidence type="ECO:0000256" key="4">
    <source>
        <dbReference type="SAM" id="MobiDB-lite"/>
    </source>
</evidence>
<dbReference type="Proteomes" id="UP000655044">
    <property type="component" value="Unassembled WGS sequence"/>
</dbReference>